<keyword evidence="3 5" id="KW-0808">Transferase</keyword>
<feature type="binding site" evidence="5">
    <location>
        <position position="102"/>
    </location>
    <ligand>
        <name>S-adenosyl-L-methionine</name>
        <dbReference type="ChEBI" id="CHEBI:59789"/>
    </ligand>
</feature>
<keyword evidence="7" id="KW-1185">Reference proteome</keyword>
<dbReference type="PANTHER" id="PTHR14614:SF10">
    <property type="entry name" value="PROTEIN N-TERMINAL AND LYSINE N-METHYLTRANSFERASE EFM7"/>
    <property type="match status" value="1"/>
</dbReference>
<dbReference type="InterPro" id="IPR025784">
    <property type="entry name" value="EFM7"/>
</dbReference>
<comment type="subcellular location">
    <subcellularLocation>
        <location evidence="5">Cytoplasm</location>
    </subcellularLocation>
</comment>
<dbReference type="GO" id="GO:0005737">
    <property type="term" value="C:cytoplasm"/>
    <property type="evidence" value="ECO:0007669"/>
    <property type="project" value="UniProtKB-SubCell"/>
</dbReference>
<feature type="binding site" evidence="5">
    <location>
        <position position="53"/>
    </location>
    <ligand>
        <name>S-adenosyl-L-methionine</name>
        <dbReference type="ChEBI" id="CHEBI:59789"/>
    </ligand>
</feature>
<evidence type="ECO:0000256" key="5">
    <source>
        <dbReference type="HAMAP-Rule" id="MF_03223"/>
    </source>
</evidence>
<proteinExistence type="inferred from homology"/>
<keyword evidence="2 5" id="KW-0489">Methyltransferase</keyword>
<feature type="binding site" evidence="5">
    <location>
        <position position="161"/>
    </location>
    <ligand>
        <name>S-adenosyl-L-methionine</name>
        <dbReference type="ChEBI" id="CHEBI:59789"/>
    </ligand>
</feature>
<dbReference type="PROSITE" id="PS51560">
    <property type="entry name" value="SAM_MT_NNT1"/>
    <property type="match status" value="1"/>
</dbReference>
<dbReference type="InterPro" id="IPR029063">
    <property type="entry name" value="SAM-dependent_MTases_sf"/>
</dbReference>
<evidence type="ECO:0000256" key="4">
    <source>
        <dbReference type="ARBA" id="ARBA00022691"/>
    </source>
</evidence>
<comment type="caution">
    <text evidence="6">The sequence shown here is derived from an EMBL/GenBank/DDBJ whole genome shotgun (WGS) entry which is preliminary data.</text>
</comment>
<feature type="binding site" evidence="5">
    <location>
        <position position="135"/>
    </location>
    <ligand>
        <name>S-adenosyl-L-methionine</name>
        <dbReference type="ChEBI" id="CHEBI:59789"/>
    </ligand>
</feature>
<dbReference type="HAMAP" id="MF_03223">
    <property type="entry name" value="Methyltr_EFM7"/>
    <property type="match status" value="1"/>
</dbReference>
<accession>A0A9P4NWQ3</accession>
<dbReference type="InterPro" id="IPR019410">
    <property type="entry name" value="Methyltransf_16"/>
</dbReference>
<dbReference type="EMBL" id="MU007024">
    <property type="protein sequence ID" value="KAF2432793.1"/>
    <property type="molecule type" value="Genomic_DNA"/>
</dbReference>
<protein>
    <recommendedName>
        <fullName evidence="5">Protein N-terminal and lysine N-methyltransferase EFM7</fullName>
        <ecNumber evidence="5">2.1.1.-</ecNumber>
    </recommendedName>
    <alternativeName>
        <fullName evidence="5">Elongation factor methyltransferase 7</fullName>
    </alternativeName>
</protein>
<evidence type="ECO:0000256" key="2">
    <source>
        <dbReference type="ARBA" id="ARBA00022603"/>
    </source>
</evidence>
<evidence type="ECO:0000256" key="1">
    <source>
        <dbReference type="ARBA" id="ARBA00022490"/>
    </source>
</evidence>
<dbReference type="AlphaFoldDB" id="A0A9P4NWQ3"/>
<feature type="binding site" evidence="5">
    <location>
        <begin position="80"/>
        <end position="82"/>
    </location>
    <ligand>
        <name>S-adenosyl-L-methionine</name>
        <dbReference type="ChEBI" id="CHEBI:59789"/>
    </ligand>
</feature>
<reference evidence="6" key="1">
    <citation type="journal article" date="2020" name="Stud. Mycol.">
        <title>101 Dothideomycetes genomes: a test case for predicting lifestyles and emergence of pathogens.</title>
        <authorList>
            <person name="Haridas S."/>
            <person name="Albert R."/>
            <person name="Binder M."/>
            <person name="Bloem J."/>
            <person name="Labutti K."/>
            <person name="Salamov A."/>
            <person name="Andreopoulos B."/>
            <person name="Baker S."/>
            <person name="Barry K."/>
            <person name="Bills G."/>
            <person name="Bluhm B."/>
            <person name="Cannon C."/>
            <person name="Castanera R."/>
            <person name="Culley D."/>
            <person name="Daum C."/>
            <person name="Ezra D."/>
            <person name="Gonzalez J."/>
            <person name="Henrissat B."/>
            <person name="Kuo A."/>
            <person name="Liang C."/>
            <person name="Lipzen A."/>
            <person name="Lutzoni F."/>
            <person name="Magnuson J."/>
            <person name="Mondo S."/>
            <person name="Nolan M."/>
            <person name="Ohm R."/>
            <person name="Pangilinan J."/>
            <person name="Park H.-J."/>
            <person name="Ramirez L."/>
            <person name="Alfaro M."/>
            <person name="Sun H."/>
            <person name="Tritt A."/>
            <person name="Yoshinaga Y."/>
            <person name="Zwiers L.-H."/>
            <person name="Turgeon B."/>
            <person name="Goodwin S."/>
            <person name="Spatafora J."/>
            <person name="Crous P."/>
            <person name="Grigoriev I."/>
        </authorList>
    </citation>
    <scope>NUCLEOTIDE SEQUENCE</scope>
    <source>
        <strain evidence="6">CBS 130266</strain>
    </source>
</reference>
<comment type="function">
    <text evidence="5">S-adenosyl-L-methionine-dependent protein methyltransferase that trimethylates the N-terminal glycine 'Gly-2' of elongation factor 1-alpha, before also catalyzing the mono- and dimethylation of 'Lys-3'.</text>
</comment>
<evidence type="ECO:0000256" key="3">
    <source>
        <dbReference type="ARBA" id="ARBA00022679"/>
    </source>
</evidence>
<organism evidence="6 7">
    <name type="scientific">Tothia fuscella</name>
    <dbReference type="NCBI Taxonomy" id="1048955"/>
    <lineage>
        <taxon>Eukaryota</taxon>
        <taxon>Fungi</taxon>
        <taxon>Dikarya</taxon>
        <taxon>Ascomycota</taxon>
        <taxon>Pezizomycotina</taxon>
        <taxon>Dothideomycetes</taxon>
        <taxon>Pleosporomycetidae</taxon>
        <taxon>Venturiales</taxon>
        <taxon>Cylindrosympodiaceae</taxon>
        <taxon>Tothia</taxon>
    </lineage>
</organism>
<dbReference type="Gene3D" id="3.40.50.150">
    <property type="entry name" value="Vaccinia Virus protein VP39"/>
    <property type="match status" value="1"/>
</dbReference>
<name>A0A9P4NWQ3_9PEZI</name>
<dbReference type="Pfam" id="PF10294">
    <property type="entry name" value="Methyltransf_16"/>
    <property type="match status" value="1"/>
</dbReference>
<evidence type="ECO:0000313" key="7">
    <source>
        <dbReference type="Proteomes" id="UP000800235"/>
    </source>
</evidence>
<evidence type="ECO:0000313" key="6">
    <source>
        <dbReference type="EMBL" id="KAF2432793.1"/>
    </source>
</evidence>
<gene>
    <name evidence="5" type="primary">EFM7</name>
    <name evidence="6" type="ORF">EJ08DRAFT_695192</name>
</gene>
<comment type="similarity">
    <text evidence="5">Belongs to the class I-like SAM-binding methyltransferase superfamily. EFM7 family.</text>
</comment>
<dbReference type="GO" id="GO:0032259">
    <property type="term" value="P:methylation"/>
    <property type="evidence" value="ECO:0007669"/>
    <property type="project" value="UniProtKB-KW"/>
</dbReference>
<dbReference type="OrthoDB" id="46564at2759"/>
<dbReference type="PANTHER" id="PTHR14614">
    <property type="entry name" value="HEPATOCELLULAR CARCINOMA-ASSOCIATED ANTIGEN"/>
    <property type="match status" value="1"/>
</dbReference>
<dbReference type="EC" id="2.1.1.-" evidence="5"/>
<dbReference type="SUPFAM" id="SSF53335">
    <property type="entry name" value="S-adenosyl-L-methionine-dependent methyltransferases"/>
    <property type="match status" value="1"/>
</dbReference>
<dbReference type="Proteomes" id="UP000800235">
    <property type="component" value="Unassembled WGS sequence"/>
</dbReference>
<dbReference type="GO" id="GO:0016279">
    <property type="term" value="F:protein-lysine N-methyltransferase activity"/>
    <property type="evidence" value="ECO:0007669"/>
    <property type="project" value="UniProtKB-UniRule"/>
</dbReference>
<dbReference type="GO" id="GO:0071885">
    <property type="term" value="F:N-terminal protein N-methyltransferase activity"/>
    <property type="evidence" value="ECO:0007669"/>
    <property type="project" value="UniProtKB-UniRule"/>
</dbReference>
<sequence>MSDLEGDVDLFKEPEGFYQPAASPTFATHTLLSGESLQLRLVGHNPLWGHLLWNAGRTISEYLEESAPTLVKDRAVLELGAGAGLPSIVCTLKGAAQVVVTDYPDVDLIENLNYNIVHTIQPGGFSNIVAEGYLWGNDTEKLVRHLPADRQTKGFDTVVLADLLFNHSEHEKLIQSVQRTLKHDKHACALVFFTPYRPWLLEKDLSFFDLARANGFEVAKILEKQMDQVLFVGDPGDESLRRTVFGYTLKWSALPMTAT</sequence>
<keyword evidence="4 5" id="KW-0949">S-adenosyl-L-methionine</keyword>
<keyword evidence="1 5" id="KW-0963">Cytoplasm</keyword>